<dbReference type="AlphaFoldDB" id="A0A6C0C9R0"/>
<dbReference type="EMBL" id="MN739356">
    <property type="protein sequence ID" value="QHT00550.1"/>
    <property type="molecule type" value="Genomic_DNA"/>
</dbReference>
<reference evidence="1" key="1">
    <citation type="journal article" date="2020" name="Nature">
        <title>Giant virus diversity and host interactions through global metagenomics.</title>
        <authorList>
            <person name="Schulz F."/>
            <person name="Roux S."/>
            <person name="Paez-Espino D."/>
            <person name="Jungbluth S."/>
            <person name="Walsh D.A."/>
            <person name="Denef V.J."/>
            <person name="McMahon K.D."/>
            <person name="Konstantinidis K.T."/>
            <person name="Eloe-Fadrosh E.A."/>
            <person name="Kyrpides N.C."/>
            <person name="Woyke T."/>
        </authorList>
    </citation>
    <scope>NUCLEOTIDE SEQUENCE</scope>
    <source>
        <strain evidence="1">GVMAG-M-3300020192-26</strain>
    </source>
</reference>
<proteinExistence type="predicted"/>
<name>A0A6C0C9R0_9ZZZZ</name>
<accession>A0A6C0C9R0</accession>
<sequence>MEWQNINDLIKKNFLVIKIHWKAFIYAFHNSNVFGFNGNRIRFFTNGHPFLITNFNMSTYPQLIASKQTFSS</sequence>
<evidence type="ECO:0000313" key="1">
    <source>
        <dbReference type="EMBL" id="QHT00550.1"/>
    </source>
</evidence>
<protein>
    <submittedName>
        <fullName evidence="1">Uncharacterized protein</fullName>
    </submittedName>
</protein>
<organism evidence="1">
    <name type="scientific">viral metagenome</name>
    <dbReference type="NCBI Taxonomy" id="1070528"/>
    <lineage>
        <taxon>unclassified sequences</taxon>
        <taxon>metagenomes</taxon>
        <taxon>organismal metagenomes</taxon>
    </lineage>
</organism>